<evidence type="ECO:0000313" key="2">
    <source>
        <dbReference type="EMBL" id="MED4680896.1"/>
    </source>
</evidence>
<dbReference type="EMBL" id="JARTIK010000030">
    <property type="protein sequence ID" value="MED4680896.1"/>
    <property type="molecule type" value="Genomic_DNA"/>
</dbReference>
<dbReference type="RefSeq" id="WP_098800902.1">
    <property type="nucleotide sequence ID" value="NZ_JARTIK010000030.1"/>
</dbReference>
<keyword evidence="3" id="KW-1185">Reference proteome</keyword>
<gene>
    <name evidence="2" type="ORF">P9485_24455</name>
</gene>
<accession>A0ABU6PI26</accession>
<dbReference type="Proteomes" id="UP001336122">
    <property type="component" value="Unassembled WGS sequence"/>
</dbReference>
<comment type="caution">
    <text evidence="2">The sequence shown here is derived from an EMBL/GenBank/DDBJ whole genome shotgun (WGS) entry which is preliminary data.</text>
</comment>
<reference evidence="2 3" key="1">
    <citation type="submission" date="2023-03" db="EMBL/GenBank/DDBJ databases">
        <title>Bacillus Genome Sequencing.</title>
        <authorList>
            <person name="Dunlap C."/>
        </authorList>
    </citation>
    <scope>NUCLEOTIDE SEQUENCE [LARGE SCALE GENOMIC DNA]</scope>
    <source>
        <strain evidence="2 3">NRS-319</strain>
    </source>
</reference>
<sequence length="104" mass="12704">MTQKQLEEDYKKEIQFLKEKEENLLNKRNKINKNLNELREKTLFYLKDFAEDPQILQSSLQKIEHAQEEVKVLYKKDKLQIEKDIQQYTNQFQKKKSLLTSQKK</sequence>
<name>A0ABU6PI26_9BACI</name>
<evidence type="ECO:0000313" key="3">
    <source>
        <dbReference type="Proteomes" id="UP001336122"/>
    </source>
</evidence>
<feature type="coiled-coil region" evidence="1">
    <location>
        <begin position="3"/>
        <end position="76"/>
    </location>
</feature>
<keyword evidence="1" id="KW-0175">Coiled coil</keyword>
<proteinExistence type="predicted"/>
<organism evidence="2 3">
    <name type="scientific">Bacillus nitratireducens</name>
    <dbReference type="NCBI Taxonomy" id="2026193"/>
    <lineage>
        <taxon>Bacteria</taxon>
        <taxon>Bacillati</taxon>
        <taxon>Bacillota</taxon>
        <taxon>Bacilli</taxon>
        <taxon>Bacillales</taxon>
        <taxon>Bacillaceae</taxon>
        <taxon>Bacillus</taxon>
        <taxon>Bacillus cereus group</taxon>
    </lineage>
</organism>
<evidence type="ECO:0000256" key="1">
    <source>
        <dbReference type="SAM" id="Coils"/>
    </source>
</evidence>
<protein>
    <submittedName>
        <fullName evidence="2">Uncharacterized protein</fullName>
    </submittedName>
</protein>